<accession>A0AAD7JFW8</accession>
<organism evidence="2 3">
    <name type="scientific">Mycena maculata</name>
    <dbReference type="NCBI Taxonomy" id="230809"/>
    <lineage>
        <taxon>Eukaryota</taxon>
        <taxon>Fungi</taxon>
        <taxon>Dikarya</taxon>
        <taxon>Basidiomycota</taxon>
        <taxon>Agaricomycotina</taxon>
        <taxon>Agaricomycetes</taxon>
        <taxon>Agaricomycetidae</taxon>
        <taxon>Agaricales</taxon>
        <taxon>Marasmiineae</taxon>
        <taxon>Mycenaceae</taxon>
        <taxon>Mycena</taxon>
    </lineage>
</organism>
<comment type="caution">
    <text evidence="2">The sequence shown here is derived from an EMBL/GenBank/DDBJ whole genome shotgun (WGS) entry which is preliminary data.</text>
</comment>
<evidence type="ECO:0000313" key="2">
    <source>
        <dbReference type="EMBL" id="KAJ7763590.1"/>
    </source>
</evidence>
<evidence type="ECO:0000256" key="1">
    <source>
        <dbReference type="SAM" id="Phobius"/>
    </source>
</evidence>
<proteinExistence type="predicted"/>
<evidence type="ECO:0000313" key="3">
    <source>
        <dbReference type="Proteomes" id="UP001215280"/>
    </source>
</evidence>
<dbReference type="Proteomes" id="UP001215280">
    <property type="component" value="Unassembled WGS sequence"/>
</dbReference>
<keyword evidence="1" id="KW-0812">Transmembrane</keyword>
<keyword evidence="1" id="KW-0472">Membrane</keyword>
<protein>
    <submittedName>
        <fullName evidence="2">Uncharacterized protein</fullName>
    </submittedName>
</protein>
<dbReference type="EMBL" id="JARJLG010000040">
    <property type="protein sequence ID" value="KAJ7763590.1"/>
    <property type="molecule type" value="Genomic_DNA"/>
</dbReference>
<feature type="transmembrane region" description="Helical" evidence="1">
    <location>
        <begin position="123"/>
        <end position="146"/>
    </location>
</feature>
<feature type="transmembrane region" description="Helical" evidence="1">
    <location>
        <begin position="57"/>
        <end position="75"/>
    </location>
</feature>
<feature type="transmembrane region" description="Helical" evidence="1">
    <location>
        <begin position="87"/>
        <end position="111"/>
    </location>
</feature>
<gene>
    <name evidence="2" type="ORF">DFH07DRAFT_812541</name>
</gene>
<feature type="transmembrane region" description="Helical" evidence="1">
    <location>
        <begin position="166"/>
        <end position="186"/>
    </location>
</feature>
<reference evidence="2" key="1">
    <citation type="submission" date="2023-03" db="EMBL/GenBank/DDBJ databases">
        <title>Massive genome expansion in bonnet fungi (Mycena s.s.) driven by repeated elements and novel gene families across ecological guilds.</title>
        <authorList>
            <consortium name="Lawrence Berkeley National Laboratory"/>
            <person name="Harder C.B."/>
            <person name="Miyauchi S."/>
            <person name="Viragh M."/>
            <person name="Kuo A."/>
            <person name="Thoen E."/>
            <person name="Andreopoulos B."/>
            <person name="Lu D."/>
            <person name="Skrede I."/>
            <person name="Drula E."/>
            <person name="Henrissat B."/>
            <person name="Morin E."/>
            <person name="Kohler A."/>
            <person name="Barry K."/>
            <person name="LaButti K."/>
            <person name="Morin E."/>
            <person name="Salamov A."/>
            <person name="Lipzen A."/>
            <person name="Mereny Z."/>
            <person name="Hegedus B."/>
            <person name="Baldrian P."/>
            <person name="Stursova M."/>
            <person name="Weitz H."/>
            <person name="Taylor A."/>
            <person name="Grigoriev I.V."/>
            <person name="Nagy L.G."/>
            <person name="Martin F."/>
            <person name="Kauserud H."/>
        </authorList>
    </citation>
    <scope>NUCLEOTIDE SEQUENCE</scope>
    <source>
        <strain evidence="2">CBHHK188m</strain>
    </source>
</reference>
<dbReference type="AlphaFoldDB" id="A0AAD7JFW8"/>
<keyword evidence="3" id="KW-1185">Reference proteome</keyword>
<sequence>MDSETQPLLSDVAEAGLDHAHPEAGPSQSQHICARCSSELEWDKGNKESKANIIRRILICAAIVFSVTIFALAVAEMSTDRRFRSPSILQLFVALWADVTITMLIILVYMGRRRDRHHKLGRTSVQIHVLCALAFSWIVFMLAMTAENSSACEWGTSKTSCKLFTAVRALSWSLIVILFSAAYATYRRAVIMHGTNMVIISAPPPQVAAWRLSYITDGGGAIKI</sequence>
<keyword evidence="1" id="KW-1133">Transmembrane helix</keyword>
<name>A0AAD7JFW8_9AGAR</name>